<organism evidence="2 3">
    <name type="scientific">Aspergillus pseudoviridinutans</name>
    <dbReference type="NCBI Taxonomy" id="1517512"/>
    <lineage>
        <taxon>Eukaryota</taxon>
        <taxon>Fungi</taxon>
        <taxon>Dikarya</taxon>
        <taxon>Ascomycota</taxon>
        <taxon>Pezizomycotina</taxon>
        <taxon>Eurotiomycetes</taxon>
        <taxon>Eurotiomycetidae</taxon>
        <taxon>Eurotiales</taxon>
        <taxon>Aspergillaceae</taxon>
        <taxon>Aspergillus</taxon>
        <taxon>Aspergillus subgen. Fumigati</taxon>
    </lineage>
</organism>
<keyword evidence="3" id="KW-1185">Reference proteome</keyword>
<evidence type="ECO:0000259" key="1">
    <source>
        <dbReference type="Pfam" id="PF14765"/>
    </source>
</evidence>
<evidence type="ECO:0000313" key="2">
    <source>
        <dbReference type="EMBL" id="GIJ92471.1"/>
    </source>
</evidence>
<dbReference type="EMBL" id="BHVY01000009">
    <property type="protein sequence ID" value="GIJ92471.1"/>
    <property type="molecule type" value="Genomic_DNA"/>
</dbReference>
<dbReference type="Proteomes" id="UP001043456">
    <property type="component" value="Unassembled WGS sequence"/>
</dbReference>
<comment type="caution">
    <text evidence="2">The sequence shown here is derived from an EMBL/GenBank/DDBJ whole genome shotgun (WGS) entry which is preliminary data.</text>
</comment>
<dbReference type="Gene3D" id="3.10.129.110">
    <property type="entry name" value="Polyketide synthase dehydratase"/>
    <property type="match status" value="1"/>
</dbReference>
<sequence length="273" mass="30192">MAAWGELFDLQVTPRDLPVEKKIPSKCTIQRRDPGACSIQAAHYTLLRNIKFEKALVLQEDRPVKVTLTLSPHPGSKEAWYDFRVLSHQDDAPVNDHCHGLIRIESTEKMKKGSHADLGLLRNPTKAAIWYKALADAGCGFGPAFIKHLESESVAGERRSRSYLSLTEPESKWSPQSLHPMHPACMDGCFQTVTPSAVAGIRSSIRGILVPAIIDDLIINPVHNRPETGLSCTTSEYVGKGRLDDNKNYMSGCTVYDPETGALLLKLTGLRYN</sequence>
<gene>
    <name evidence="2" type="ORF">Asppvi_011453</name>
</gene>
<dbReference type="InterPro" id="IPR042104">
    <property type="entry name" value="PKS_dehydratase_sf"/>
</dbReference>
<dbReference type="AlphaFoldDB" id="A0A9P3EXY6"/>
<reference evidence="2 3" key="1">
    <citation type="submission" date="2018-10" db="EMBL/GenBank/DDBJ databases">
        <title>Pan-genome distribution and transcriptional activeness of fungal secondary metabolism genes in Aspergillus section Fumigati.</title>
        <authorList>
            <person name="Takahashi H."/>
            <person name="Umemura M."/>
            <person name="Ninomiya A."/>
            <person name="Kusuya Y."/>
            <person name="Urayama S."/>
            <person name="Shimizu M."/>
            <person name="Watanabe A."/>
            <person name="Kamei K."/>
            <person name="Yaguchi T."/>
            <person name="Hagiwara D."/>
        </authorList>
    </citation>
    <scope>NUCLEOTIDE SEQUENCE [LARGE SCALE GENOMIC DNA]</scope>
    <source>
        <strain evidence="2 3">IFM 55266</strain>
    </source>
</reference>
<evidence type="ECO:0000313" key="3">
    <source>
        <dbReference type="Proteomes" id="UP001043456"/>
    </source>
</evidence>
<accession>A0A9P3EXY6</accession>
<dbReference type="InterPro" id="IPR049551">
    <property type="entry name" value="PKS_DH_C"/>
</dbReference>
<dbReference type="Pfam" id="PF14765">
    <property type="entry name" value="PS-DH"/>
    <property type="match status" value="1"/>
</dbReference>
<protein>
    <recommendedName>
        <fullName evidence="1">Polyketide synthase dehydratase domain-containing protein</fullName>
    </recommendedName>
</protein>
<proteinExistence type="predicted"/>
<dbReference type="GeneID" id="67010062"/>
<name>A0A9P3EXY6_9EURO</name>
<dbReference type="RefSeq" id="XP_043163217.1">
    <property type="nucleotide sequence ID" value="XM_043307282.1"/>
</dbReference>
<dbReference type="OrthoDB" id="329835at2759"/>
<feature type="domain" description="Polyketide synthase dehydratase" evidence="1">
    <location>
        <begin position="123"/>
        <end position="271"/>
    </location>
</feature>